<reference evidence="2" key="1">
    <citation type="submission" date="2023-03" db="EMBL/GenBank/DDBJ databases">
        <title>Massive genome expansion in bonnet fungi (Mycena s.s.) driven by repeated elements and novel gene families across ecological guilds.</title>
        <authorList>
            <consortium name="Lawrence Berkeley National Laboratory"/>
            <person name="Harder C.B."/>
            <person name="Miyauchi S."/>
            <person name="Viragh M."/>
            <person name="Kuo A."/>
            <person name="Thoen E."/>
            <person name="Andreopoulos B."/>
            <person name="Lu D."/>
            <person name="Skrede I."/>
            <person name="Drula E."/>
            <person name="Henrissat B."/>
            <person name="Morin E."/>
            <person name="Kohler A."/>
            <person name="Barry K."/>
            <person name="LaButti K."/>
            <person name="Morin E."/>
            <person name="Salamov A."/>
            <person name="Lipzen A."/>
            <person name="Mereny Z."/>
            <person name="Hegedus B."/>
            <person name="Baldrian P."/>
            <person name="Stursova M."/>
            <person name="Weitz H."/>
            <person name="Taylor A."/>
            <person name="Grigoriev I.V."/>
            <person name="Nagy L.G."/>
            <person name="Martin F."/>
            <person name="Kauserud H."/>
        </authorList>
    </citation>
    <scope>NUCLEOTIDE SEQUENCE</scope>
    <source>
        <strain evidence="2">CBHHK200</strain>
    </source>
</reference>
<feature type="domain" description="Berberine/berberine-like" evidence="1">
    <location>
        <begin position="8"/>
        <end position="41"/>
    </location>
</feature>
<dbReference type="InterPro" id="IPR016169">
    <property type="entry name" value="FAD-bd_PCMH_sub2"/>
</dbReference>
<gene>
    <name evidence="3" type="ORF">C8F04DRAFT_966027</name>
    <name evidence="2" type="ORF">C8F04DRAFT_972399</name>
</gene>
<name>A0AAD6S7H8_9AGAR</name>
<feature type="non-terminal residue" evidence="2">
    <location>
        <position position="1"/>
    </location>
</feature>
<sequence length="50" mass="5532">GLQEAPLYPNYALFSSPAERIYESNLPRLKTIKAQVDPQNVMGLAGGWKV</sequence>
<keyword evidence="4" id="KW-1185">Reference proteome</keyword>
<comment type="caution">
    <text evidence="2">The sequence shown here is derived from an EMBL/GenBank/DDBJ whole genome shotgun (WGS) entry which is preliminary data.</text>
</comment>
<dbReference type="GO" id="GO:0016491">
    <property type="term" value="F:oxidoreductase activity"/>
    <property type="evidence" value="ECO:0007669"/>
    <property type="project" value="InterPro"/>
</dbReference>
<dbReference type="EMBL" id="JARJCM010000226">
    <property type="protein sequence ID" value="KAJ7021641.1"/>
    <property type="molecule type" value="Genomic_DNA"/>
</dbReference>
<evidence type="ECO:0000313" key="3">
    <source>
        <dbReference type="EMBL" id="KAJ7026789.1"/>
    </source>
</evidence>
<evidence type="ECO:0000259" key="1">
    <source>
        <dbReference type="Pfam" id="PF08031"/>
    </source>
</evidence>
<dbReference type="EMBL" id="JARJCM010000133">
    <property type="protein sequence ID" value="KAJ7026789.1"/>
    <property type="molecule type" value="Genomic_DNA"/>
</dbReference>
<accession>A0AAD6S7H8</accession>
<dbReference type="Gene3D" id="3.30.465.10">
    <property type="match status" value="1"/>
</dbReference>
<dbReference type="Proteomes" id="UP001218188">
    <property type="component" value="Unassembled WGS sequence"/>
</dbReference>
<dbReference type="AlphaFoldDB" id="A0AAD6S7H8"/>
<dbReference type="Gene3D" id="3.40.462.20">
    <property type="match status" value="1"/>
</dbReference>
<evidence type="ECO:0000313" key="2">
    <source>
        <dbReference type="EMBL" id="KAJ7021641.1"/>
    </source>
</evidence>
<dbReference type="Pfam" id="PF08031">
    <property type="entry name" value="BBE"/>
    <property type="match status" value="1"/>
</dbReference>
<dbReference type="InterPro" id="IPR012951">
    <property type="entry name" value="BBE"/>
</dbReference>
<protein>
    <recommendedName>
        <fullName evidence="1">Berberine/berberine-like domain-containing protein</fullName>
    </recommendedName>
</protein>
<organism evidence="2 4">
    <name type="scientific">Mycena alexandri</name>
    <dbReference type="NCBI Taxonomy" id="1745969"/>
    <lineage>
        <taxon>Eukaryota</taxon>
        <taxon>Fungi</taxon>
        <taxon>Dikarya</taxon>
        <taxon>Basidiomycota</taxon>
        <taxon>Agaricomycotina</taxon>
        <taxon>Agaricomycetes</taxon>
        <taxon>Agaricomycetidae</taxon>
        <taxon>Agaricales</taxon>
        <taxon>Marasmiineae</taxon>
        <taxon>Mycenaceae</taxon>
        <taxon>Mycena</taxon>
    </lineage>
</organism>
<proteinExistence type="predicted"/>
<evidence type="ECO:0000313" key="4">
    <source>
        <dbReference type="Proteomes" id="UP001218188"/>
    </source>
</evidence>
<dbReference type="GO" id="GO:0050660">
    <property type="term" value="F:flavin adenine dinucleotide binding"/>
    <property type="evidence" value="ECO:0007669"/>
    <property type="project" value="InterPro"/>
</dbReference>